<evidence type="ECO:0000259" key="4">
    <source>
        <dbReference type="SMART" id="SM00382"/>
    </source>
</evidence>
<dbReference type="InterPro" id="IPR025943">
    <property type="entry name" value="Sigma_54_int_dom_ATP-bd_2"/>
</dbReference>
<dbReference type="Pfam" id="PF13335">
    <property type="entry name" value="Mg_chelatase_C"/>
    <property type="match status" value="1"/>
</dbReference>
<dbReference type="PANTHER" id="PTHR32039:SF7">
    <property type="entry name" value="COMPETENCE PROTEIN COMM"/>
    <property type="match status" value="1"/>
</dbReference>
<organism evidence="5 6">
    <name type="scientific">Mucilaginibacter corticis</name>
    <dbReference type="NCBI Taxonomy" id="2597670"/>
    <lineage>
        <taxon>Bacteria</taxon>
        <taxon>Pseudomonadati</taxon>
        <taxon>Bacteroidota</taxon>
        <taxon>Sphingobacteriia</taxon>
        <taxon>Sphingobacteriales</taxon>
        <taxon>Sphingobacteriaceae</taxon>
        <taxon>Mucilaginibacter</taxon>
    </lineage>
</organism>
<reference evidence="5 6" key="1">
    <citation type="submission" date="2019-07" db="EMBL/GenBank/DDBJ databases">
        <authorList>
            <person name="Huq M.A."/>
        </authorList>
    </citation>
    <scope>NUCLEOTIDE SEQUENCE [LARGE SCALE GENOMIC DNA]</scope>
    <source>
        <strain evidence="5 6">MAH-19</strain>
    </source>
</reference>
<dbReference type="Pfam" id="PF13541">
    <property type="entry name" value="ChlI"/>
    <property type="match status" value="1"/>
</dbReference>
<dbReference type="SMART" id="SM00382">
    <property type="entry name" value="AAA"/>
    <property type="match status" value="1"/>
</dbReference>
<comment type="similarity">
    <text evidence="1">Belongs to the Mg-chelatase subunits D/I family. ComM subfamily.</text>
</comment>
<keyword evidence="3" id="KW-0067">ATP-binding</keyword>
<gene>
    <name evidence="5" type="ORF">FO440_14395</name>
</gene>
<dbReference type="PANTHER" id="PTHR32039">
    <property type="entry name" value="MAGNESIUM-CHELATASE SUBUNIT CHLI"/>
    <property type="match status" value="1"/>
</dbReference>
<dbReference type="SUPFAM" id="SSF52540">
    <property type="entry name" value="P-loop containing nucleoside triphosphate hydrolases"/>
    <property type="match status" value="1"/>
</dbReference>
<name>A0A556MLZ8_9SPHI</name>
<dbReference type="InterPro" id="IPR003593">
    <property type="entry name" value="AAA+_ATPase"/>
</dbReference>
<dbReference type="InterPro" id="IPR020568">
    <property type="entry name" value="Ribosomal_Su5_D2-typ_SF"/>
</dbReference>
<dbReference type="InterPro" id="IPR045006">
    <property type="entry name" value="CHLI-like"/>
</dbReference>
<protein>
    <submittedName>
        <fullName evidence="5">YifB family Mg chelatase-like AAA ATPase</fullName>
    </submittedName>
</protein>
<dbReference type="InterPro" id="IPR014721">
    <property type="entry name" value="Ribsml_uS5_D2-typ_fold_subgr"/>
</dbReference>
<dbReference type="RefSeq" id="WP_144248961.1">
    <property type="nucleotide sequence ID" value="NZ_VLPK01000002.1"/>
</dbReference>
<evidence type="ECO:0000313" key="5">
    <source>
        <dbReference type="EMBL" id="TSJ40923.1"/>
    </source>
</evidence>
<accession>A0A556MLZ8</accession>
<sequence length="504" mass="54617">MAATVYSAAVMGIDAELITVETRISPGVQYFIIGLPGESVKESLFRVESAIESAGLHMPRQKVLINMGPAGLRKEGAGFDLPIAISILAASGQLDLDLDKTLFAGELSLNGYLRPVRGAIAITLKARKAGFDTLILPTENSPEAAIVSGIKVYGLATLQEVIACLRRPSDFELSLPPTGKEKVGIQPLPKLDFADISGQQKIKRAMEISAAGGHNILLIGPPGSGKTMIANRLPGIMPKLTTEEALETTKIYSVASRSDQVFFESCRPFRKPHHTASDIAMVGGGSPLMPGEISLAHNGILFLDELPEFRKAVLESLRQPLEAKTITISRASYNADLPADFLLAAAMNPCPCGYFKHPGRKCSCSPESIRRYLQKISGPLLDRIDLQVKVPPVAYTAQQPILKIDTSATIAKRVLTTLERQIRRQGVQNASLAPELIKKHCSLAPAEHELFLTVLQKHQLSARSHDRILKVARTIADMAGSENIGLLHLSEAISLRCLDQDYFQ</sequence>
<dbReference type="Proteomes" id="UP000318733">
    <property type="component" value="Unassembled WGS sequence"/>
</dbReference>
<keyword evidence="6" id="KW-1185">Reference proteome</keyword>
<dbReference type="Gene3D" id="3.30.230.10">
    <property type="match status" value="1"/>
</dbReference>
<dbReference type="EMBL" id="VLPK01000002">
    <property type="protein sequence ID" value="TSJ40923.1"/>
    <property type="molecule type" value="Genomic_DNA"/>
</dbReference>
<dbReference type="InterPro" id="IPR001208">
    <property type="entry name" value="MCM_dom"/>
</dbReference>
<evidence type="ECO:0000256" key="3">
    <source>
        <dbReference type="ARBA" id="ARBA00022840"/>
    </source>
</evidence>
<feature type="domain" description="AAA+ ATPase" evidence="4">
    <location>
        <begin position="212"/>
        <end position="394"/>
    </location>
</feature>
<proteinExistence type="inferred from homology"/>
<comment type="caution">
    <text evidence="5">The sequence shown here is derived from an EMBL/GenBank/DDBJ whole genome shotgun (WGS) entry which is preliminary data.</text>
</comment>
<dbReference type="OrthoDB" id="9813147at2"/>
<dbReference type="Gene3D" id="3.40.50.300">
    <property type="entry name" value="P-loop containing nucleotide triphosphate hydrolases"/>
    <property type="match status" value="1"/>
</dbReference>
<dbReference type="Pfam" id="PF01078">
    <property type="entry name" value="Mg_chelatase"/>
    <property type="match status" value="1"/>
</dbReference>
<dbReference type="SUPFAM" id="SSF54211">
    <property type="entry name" value="Ribosomal protein S5 domain 2-like"/>
    <property type="match status" value="1"/>
</dbReference>
<dbReference type="AlphaFoldDB" id="A0A556MLZ8"/>
<keyword evidence="2" id="KW-0547">Nucleotide-binding</keyword>
<dbReference type="InterPro" id="IPR000523">
    <property type="entry name" value="Mg_chelatse_chII-like_cat_dom"/>
</dbReference>
<dbReference type="NCBIfam" id="TIGR00368">
    <property type="entry name" value="YifB family Mg chelatase-like AAA ATPase"/>
    <property type="match status" value="1"/>
</dbReference>
<dbReference type="GO" id="GO:0003677">
    <property type="term" value="F:DNA binding"/>
    <property type="evidence" value="ECO:0007669"/>
    <property type="project" value="InterPro"/>
</dbReference>
<dbReference type="GO" id="GO:0005524">
    <property type="term" value="F:ATP binding"/>
    <property type="evidence" value="ECO:0007669"/>
    <property type="project" value="UniProtKB-KW"/>
</dbReference>
<evidence type="ECO:0000256" key="2">
    <source>
        <dbReference type="ARBA" id="ARBA00022741"/>
    </source>
</evidence>
<evidence type="ECO:0000256" key="1">
    <source>
        <dbReference type="ARBA" id="ARBA00006354"/>
    </source>
</evidence>
<dbReference type="InterPro" id="IPR027417">
    <property type="entry name" value="P-loop_NTPase"/>
</dbReference>
<evidence type="ECO:0000313" key="6">
    <source>
        <dbReference type="Proteomes" id="UP000318733"/>
    </source>
</evidence>
<dbReference type="PRINTS" id="PR01657">
    <property type="entry name" value="MCMFAMILY"/>
</dbReference>
<dbReference type="InterPro" id="IPR025158">
    <property type="entry name" value="Mg_chelat-rel_C"/>
</dbReference>
<dbReference type="InterPro" id="IPR004482">
    <property type="entry name" value="Mg_chelat-rel"/>
</dbReference>
<dbReference type="PROSITE" id="PS00676">
    <property type="entry name" value="SIGMA54_INTERACT_2"/>
    <property type="match status" value="1"/>
</dbReference>